<feature type="binding site" evidence="16 17">
    <location>
        <position position="71"/>
    </location>
    <ligand>
        <name>[4Fe-4S] cluster</name>
        <dbReference type="ChEBI" id="CHEBI:49883"/>
        <note>4Fe-4S-S-AdoMet</note>
    </ligand>
</feature>
<feature type="binding site" evidence="16 17">
    <location>
        <position position="64"/>
    </location>
    <ligand>
        <name>[4Fe-4S] cluster</name>
        <dbReference type="ChEBI" id="CHEBI:49883"/>
        <note>4Fe-4S-S-AdoMet</note>
    </ligand>
</feature>
<keyword evidence="5 16" id="KW-0004">4Fe-4S</keyword>
<dbReference type="SMART" id="SM00876">
    <property type="entry name" value="BATS"/>
    <property type="match status" value="1"/>
</dbReference>
<comment type="cofactor">
    <cofactor evidence="16 17">
        <name>[4Fe-4S] cluster</name>
        <dbReference type="ChEBI" id="CHEBI:49883"/>
    </cofactor>
    <text evidence="16 17">Binds 1 [4Fe-4S] cluster. The cluster is coordinated with 3 cysteines and an exchangeable S-adenosyl-L-methionine.</text>
</comment>
<evidence type="ECO:0000256" key="8">
    <source>
        <dbReference type="ARBA" id="ARBA00022714"/>
    </source>
</evidence>
<dbReference type="InterPro" id="IPR010722">
    <property type="entry name" value="BATS_dom"/>
</dbReference>
<evidence type="ECO:0000256" key="3">
    <source>
        <dbReference type="ARBA" id="ARBA00011738"/>
    </source>
</evidence>
<name>A0A1F4SV21_UNCSA</name>
<feature type="binding site" evidence="16 17">
    <location>
        <position position="142"/>
    </location>
    <ligand>
        <name>[2Fe-2S] cluster</name>
        <dbReference type="ChEBI" id="CHEBI:190135"/>
    </ligand>
</feature>
<dbReference type="CDD" id="cd01335">
    <property type="entry name" value="Radical_SAM"/>
    <property type="match status" value="1"/>
</dbReference>
<dbReference type="FunFam" id="3.20.20.70:FF:000026">
    <property type="entry name" value="Biotin synthase"/>
    <property type="match status" value="1"/>
</dbReference>
<evidence type="ECO:0000256" key="4">
    <source>
        <dbReference type="ARBA" id="ARBA00012236"/>
    </source>
</evidence>
<dbReference type="SUPFAM" id="SSF102114">
    <property type="entry name" value="Radical SAM enzymes"/>
    <property type="match status" value="1"/>
</dbReference>
<dbReference type="AlphaFoldDB" id="A0A1F4SV21"/>
<comment type="function">
    <text evidence="14 16">Catalyzes the conversion of dethiobiotin (DTB) to biotin by the insertion of a sulfur atom into dethiobiotin via a radical-based mechanism.</text>
</comment>
<evidence type="ECO:0000256" key="17">
    <source>
        <dbReference type="PIRSR" id="PIRSR001619-1"/>
    </source>
</evidence>
<comment type="caution">
    <text evidence="19">The sequence shown here is derived from an EMBL/GenBank/DDBJ whole genome shotgun (WGS) entry which is preliminary data.</text>
</comment>
<keyword evidence="6 16" id="KW-0808">Transferase</keyword>
<dbReference type="GO" id="GO:0051539">
    <property type="term" value="F:4 iron, 4 sulfur cluster binding"/>
    <property type="evidence" value="ECO:0007669"/>
    <property type="project" value="UniProtKB-KW"/>
</dbReference>
<dbReference type="InterPro" id="IPR007197">
    <property type="entry name" value="rSAM"/>
</dbReference>
<dbReference type="NCBIfam" id="TIGR00433">
    <property type="entry name" value="bioB"/>
    <property type="match status" value="1"/>
</dbReference>
<feature type="domain" description="Radical SAM core" evidence="18">
    <location>
        <begin position="46"/>
        <end position="278"/>
    </location>
</feature>
<dbReference type="PROSITE" id="PS51918">
    <property type="entry name" value="RADICAL_SAM"/>
    <property type="match status" value="1"/>
</dbReference>
<dbReference type="Proteomes" id="UP000178417">
    <property type="component" value="Unassembled WGS sequence"/>
</dbReference>
<dbReference type="GO" id="GO:0051537">
    <property type="term" value="F:2 iron, 2 sulfur cluster binding"/>
    <property type="evidence" value="ECO:0007669"/>
    <property type="project" value="UniProtKB-KW"/>
</dbReference>
<evidence type="ECO:0000256" key="6">
    <source>
        <dbReference type="ARBA" id="ARBA00022679"/>
    </source>
</evidence>
<keyword evidence="10 16" id="KW-0093">Biotin biosynthesis</keyword>
<feature type="binding site" evidence="16 17">
    <location>
        <position position="202"/>
    </location>
    <ligand>
        <name>[2Fe-2S] cluster</name>
        <dbReference type="ChEBI" id="CHEBI:190135"/>
    </ligand>
</feature>
<evidence type="ECO:0000256" key="14">
    <source>
        <dbReference type="ARBA" id="ARBA00057568"/>
    </source>
</evidence>
<evidence type="ECO:0000256" key="7">
    <source>
        <dbReference type="ARBA" id="ARBA00022691"/>
    </source>
</evidence>
<evidence type="ECO:0000256" key="5">
    <source>
        <dbReference type="ARBA" id="ARBA00022485"/>
    </source>
</evidence>
<comment type="subunit">
    <text evidence="3 16">Homodimer.</text>
</comment>
<dbReference type="EC" id="2.8.1.6" evidence="4 16"/>
<dbReference type="PANTHER" id="PTHR22976:SF2">
    <property type="entry name" value="BIOTIN SYNTHASE, MITOCHONDRIAL"/>
    <property type="match status" value="1"/>
</dbReference>
<reference evidence="19 20" key="1">
    <citation type="journal article" date="2016" name="Nat. Commun.">
        <title>Thousands of microbial genomes shed light on interconnected biogeochemical processes in an aquifer system.</title>
        <authorList>
            <person name="Anantharaman K."/>
            <person name="Brown C.T."/>
            <person name="Hug L.A."/>
            <person name="Sharon I."/>
            <person name="Castelle C.J."/>
            <person name="Probst A.J."/>
            <person name="Thomas B.C."/>
            <person name="Singh A."/>
            <person name="Wilkins M.J."/>
            <person name="Karaoz U."/>
            <person name="Brodie E.L."/>
            <person name="Williams K.H."/>
            <person name="Hubbard S.S."/>
            <person name="Banfield J.F."/>
        </authorList>
    </citation>
    <scope>NUCLEOTIDE SEQUENCE [LARGE SCALE GENOMIC DNA]</scope>
</reference>
<protein>
    <recommendedName>
        <fullName evidence="15 16">Biotin synthase</fullName>
        <ecNumber evidence="4 16">2.8.1.6</ecNumber>
    </recommendedName>
</protein>
<evidence type="ECO:0000256" key="1">
    <source>
        <dbReference type="ARBA" id="ARBA00004942"/>
    </source>
</evidence>
<dbReference type="EMBL" id="MEUB01000017">
    <property type="protein sequence ID" value="OGC23543.1"/>
    <property type="molecule type" value="Genomic_DNA"/>
</dbReference>
<comment type="pathway">
    <text evidence="1 16">Cofactor biosynthesis; biotin biosynthesis; biotin from 7,8-diaminononanoate: step 2/2.</text>
</comment>
<dbReference type="GO" id="GO:0005506">
    <property type="term" value="F:iron ion binding"/>
    <property type="evidence" value="ECO:0007669"/>
    <property type="project" value="UniProtKB-UniRule"/>
</dbReference>
<dbReference type="GO" id="GO:0009102">
    <property type="term" value="P:biotin biosynthetic process"/>
    <property type="evidence" value="ECO:0007669"/>
    <property type="project" value="UniProtKB-UniRule"/>
</dbReference>
<keyword evidence="8 16" id="KW-0001">2Fe-2S</keyword>
<dbReference type="SFLD" id="SFLDG01060">
    <property type="entry name" value="BATS_domain_containing"/>
    <property type="match status" value="1"/>
</dbReference>
<proteinExistence type="inferred from homology"/>
<organism evidence="19 20">
    <name type="scientific">candidate division WOR-1 bacterium RIFOXYB2_FULL_37_13</name>
    <dbReference type="NCBI Taxonomy" id="1802579"/>
    <lineage>
        <taxon>Bacteria</taxon>
        <taxon>Bacillati</taxon>
        <taxon>Saganbacteria</taxon>
    </lineage>
</organism>
<sequence>MTYKTLSRQIIEGKKISFDKALQLIKTSDGDTFDLLSAANHIKQNFKGNKVKLCAIINAKSGKCSENCSFCAQSVHHKTSSDVYPLMSDEDIFSAAKNSQDKMGATCFSVVTSGKSIVKEDELSTIGSAIKNITDKTNLNRCVSMGTLSKNQIEELKSKGLKRLHHNLETAESFFDNVCTTHTYKERLETIKAAKEAGLSVCSGGIFGLGETLEQRIELAFTLRELDVESVPINILNPIEGTPAAKNYKQMEPLEVLRLIATYRFILPKADIGVFGGRERALRDLQPLMFMAGANVTLVGNYLTTKGQAPEKDLQMIADLGLKIDKYSA</sequence>
<dbReference type="InterPro" id="IPR006638">
    <property type="entry name" value="Elp3/MiaA/NifB-like_rSAM"/>
</dbReference>
<dbReference type="Pfam" id="PF06968">
    <property type="entry name" value="BATS"/>
    <property type="match status" value="1"/>
</dbReference>
<evidence type="ECO:0000256" key="9">
    <source>
        <dbReference type="ARBA" id="ARBA00022723"/>
    </source>
</evidence>
<comment type="cofactor">
    <cofactor evidence="17">
        <name>[2Fe-2S] cluster</name>
        <dbReference type="ChEBI" id="CHEBI:190135"/>
    </cofactor>
    <text evidence="17">Binds 1 [2Fe-2S] cluster. The cluster is coordinated with 3 cysteines and 1 arginine.</text>
</comment>
<dbReference type="InterPro" id="IPR024177">
    <property type="entry name" value="Biotin_synthase"/>
</dbReference>
<comment type="similarity">
    <text evidence="2 16">Belongs to the radical SAM superfamily. Biotin synthase family.</text>
</comment>
<dbReference type="InterPro" id="IPR058240">
    <property type="entry name" value="rSAM_sf"/>
</dbReference>
<dbReference type="SMART" id="SM00729">
    <property type="entry name" value="Elp3"/>
    <property type="match status" value="1"/>
</dbReference>
<feature type="binding site" evidence="16 17">
    <location>
        <position position="68"/>
    </location>
    <ligand>
        <name>[4Fe-4S] cluster</name>
        <dbReference type="ChEBI" id="CHEBI:49883"/>
        <note>4Fe-4S-S-AdoMet</note>
    </ligand>
</feature>
<dbReference type="UniPathway" id="UPA00078">
    <property type="reaction ID" value="UER00162"/>
</dbReference>
<evidence type="ECO:0000256" key="13">
    <source>
        <dbReference type="ARBA" id="ARBA00051157"/>
    </source>
</evidence>
<dbReference type="InterPro" id="IPR002684">
    <property type="entry name" value="Biotin_synth/BioAB"/>
</dbReference>
<accession>A0A1F4SV21</accession>
<dbReference type="InterPro" id="IPR013785">
    <property type="entry name" value="Aldolase_TIM"/>
</dbReference>
<dbReference type="PANTHER" id="PTHR22976">
    <property type="entry name" value="BIOTIN SYNTHASE"/>
    <property type="match status" value="1"/>
</dbReference>
<evidence type="ECO:0000256" key="12">
    <source>
        <dbReference type="ARBA" id="ARBA00023014"/>
    </source>
</evidence>
<dbReference type="Pfam" id="PF04055">
    <property type="entry name" value="Radical_SAM"/>
    <property type="match status" value="1"/>
</dbReference>
<comment type="cofactor">
    <cofactor evidence="16">
        <name>[2Fe-2S] cluster</name>
        <dbReference type="ChEBI" id="CHEBI:190135"/>
    </cofactor>
    <text evidence="16">Binds 1 [2Fe-2S] cluster. The cluster is coordinated with 3 cysteines and 1 arginine.</text>
</comment>
<dbReference type="GO" id="GO:0004076">
    <property type="term" value="F:biotin synthase activity"/>
    <property type="evidence" value="ECO:0007669"/>
    <property type="project" value="UniProtKB-UniRule"/>
</dbReference>
<evidence type="ECO:0000259" key="18">
    <source>
        <dbReference type="PROSITE" id="PS51918"/>
    </source>
</evidence>
<evidence type="ECO:0000313" key="20">
    <source>
        <dbReference type="Proteomes" id="UP000178417"/>
    </source>
</evidence>
<evidence type="ECO:0000256" key="16">
    <source>
        <dbReference type="HAMAP-Rule" id="MF_01694"/>
    </source>
</evidence>
<evidence type="ECO:0000256" key="10">
    <source>
        <dbReference type="ARBA" id="ARBA00022756"/>
    </source>
</evidence>
<keyword evidence="9 16" id="KW-0479">Metal-binding</keyword>
<dbReference type="STRING" id="1802579.A2310_02960"/>
<dbReference type="SFLD" id="SFLDS00029">
    <property type="entry name" value="Radical_SAM"/>
    <property type="match status" value="1"/>
</dbReference>
<dbReference type="SFLD" id="SFLDG01278">
    <property type="entry name" value="biotin_synthase_like"/>
    <property type="match status" value="1"/>
</dbReference>
<keyword evidence="7 16" id="KW-0949">S-adenosyl-L-methionine</keyword>
<keyword evidence="11 16" id="KW-0408">Iron</keyword>
<comment type="caution">
    <text evidence="16">Lacks conserved residue(s) required for the propagation of feature annotation.</text>
</comment>
<dbReference type="Gene3D" id="3.20.20.70">
    <property type="entry name" value="Aldolase class I"/>
    <property type="match status" value="1"/>
</dbReference>
<evidence type="ECO:0000256" key="11">
    <source>
        <dbReference type="ARBA" id="ARBA00023004"/>
    </source>
</evidence>
<evidence type="ECO:0000256" key="15">
    <source>
        <dbReference type="ARBA" id="ARBA00070199"/>
    </source>
</evidence>
<keyword evidence="12 16" id="KW-0411">Iron-sulfur</keyword>
<feature type="binding site" evidence="16 17">
    <location>
        <position position="109"/>
    </location>
    <ligand>
        <name>[2Fe-2S] cluster</name>
        <dbReference type="ChEBI" id="CHEBI:190135"/>
    </ligand>
</feature>
<gene>
    <name evidence="16" type="primary">bioB</name>
    <name evidence="19" type="ORF">A2310_02960</name>
</gene>
<dbReference type="HAMAP" id="MF_01694">
    <property type="entry name" value="BioB"/>
    <property type="match status" value="1"/>
</dbReference>
<evidence type="ECO:0000313" key="19">
    <source>
        <dbReference type="EMBL" id="OGC23543.1"/>
    </source>
</evidence>
<comment type="catalytic activity">
    <reaction evidence="13 16">
        <text>(4R,5S)-dethiobiotin + (sulfur carrier)-SH + 2 reduced [2Fe-2S]-[ferredoxin] + 2 S-adenosyl-L-methionine = (sulfur carrier)-H + biotin + 2 5'-deoxyadenosine + 2 L-methionine + 2 oxidized [2Fe-2S]-[ferredoxin]</text>
        <dbReference type="Rhea" id="RHEA:22060"/>
        <dbReference type="Rhea" id="RHEA-COMP:10000"/>
        <dbReference type="Rhea" id="RHEA-COMP:10001"/>
        <dbReference type="Rhea" id="RHEA-COMP:14737"/>
        <dbReference type="Rhea" id="RHEA-COMP:14739"/>
        <dbReference type="ChEBI" id="CHEBI:17319"/>
        <dbReference type="ChEBI" id="CHEBI:29917"/>
        <dbReference type="ChEBI" id="CHEBI:33737"/>
        <dbReference type="ChEBI" id="CHEBI:33738"/>
        <dbReference type="ChEBI" id="CHEBI:57586"/>
        <dbReference type="ChEBI" id="CHEBI:57844"/>
        <dbReference type="ChEBI" id="CHEBI:59789"/>
        <dbReference type="ChEBI" id="CHEBI:64428"/>
        <dbReference type="ChEBI" id="CHEBI:149473"/>
        <dbReference type="EC" id="2.8.1.6"/>
    </reaction>
</comment>
<evidence type="ECO:0000256" key="2">
    <source>
        <dbReference type="ARBA" id="ARBA00010765"/>
    </source>
</evidence>
<dbReference type="PIRSF" id="PIRSF001619">
    <property type="entry name" value="Biotin_synth"/>
    <property type="match status" value="1"/>
</dbReference>